<comment type="caution">
    <text evidence="2">The sequence shown here is derived from an EMBL/GenBank/DDBJ whole genome shotgun (WGS) entry which is preliminary data.</text>
</comment>
<dbReference type="Proteomes" id="UP001281761">
    <property type="component" value="Unassembled WGS sequence"/>
</dbReference>
<protein>
    <submittedName>
        <fullName evidence="2">Uncharacterized protein</fullName>
    </submittedName>
</protein>
<feature type="region of interest" description="Disordered" evidence="1">
    <location>
        <begin position="1"/>
        <end position="23"/>
    </location>
</feature>
<feature type="compositionally biased region" description="Basic and acidic residues" evidence="1">
    <location>
        <begin position="53"/>
        <end position="67"/>
    </location>
</feature>
<dbReference type="EMBL" id="JARBJD010000125">
    <property type="protein sequence ID" value="KAK2951039.1"/>
    <property type="molecule type" value="Genomic_DNA"/>
</dbReference>
<proteinExistence type="predicted"/>
<organism evidence="2 3">
    <name type="scientific">Blattamonas nauphoetae</name>
    <dbReference type="NCBI Taxonomy" id="2049346"/>
    <lineage>
        <taxon>Eukaryota</taxon>
        <taxon>Metamonada</taxon>
        <taxon>Preaxostyla</taxon>
        <taxon>Oxymonadida</taxon>
        <taxon>Blattamonas</taxon>
    </lineage>
</organism>
<evidence type="ECO:0000313" key="3">
    <source>
        <dbReference type="Proteomes" id="UP001281761"/>
    </source>
</evidence>
<keyword evidence="3" id="KW-1185">Reference proteome</keyword>
<accession>A0ABQ9XJP0</accession>
<feature type="region of interest" description="Disordered" evidence="1">
    <location>
        <begin position="53"/>
        <end position="100"/>
    </location>
</feature>
<evidence type="ECO:0000256" key="1">
    <source>
        <dbReference type="SAM" id="MobiDB-lite"/>
    </source>
</evidence>
<gene>
    <name evidence="2" type="ORF">BLNAU_14000</name>
</gene>
<sequence>MFPIRDSSFYMTDQPEITPPSKTEQVFDILPTQDKLRTDMVRSRDELATHLLDRTDHLPPAEVHDDPQPAPIPFEFPDMLPPIEKVKRGRPTKNQPADDA</sequence>
<name>A0ABQ9XJP0_9EUKA</name>
<evidence type="ECO:0000313" key="2">
    <source>
        <dbReference type="EMBL" id="KAK2951039.1"/>
    </source>
</evidence>
<reference evidence="2 3" key="1">
    <citation type="journal article" date="2022" name="bioRxiv">
        <title>Genomics of Preaxostyla Flagellates Illuminates Evolutionary Transitions and the Path Towards Mitochondrial Loss.</title>
        <authorList>
            <person name="Novak L.V.F."/>
            <person name="Treitli S.C."/>
            <person name="Pyrih J."/>
            <person name="Halakuc P."/>
            <person name="Pipaliya S.V."/>
            <person name="Vacek V."/>
            <person name="Brzon O."/>
            <person name="Soukal P."/>
            <person name="Eme L."/>
            <person name="Dacks J.B."/>
            <person name="Karnkowska A."/>
            <person name="Elias M."/>
            <person name="Hampl V."/>
        </authorList>
    </citation>
    <scope>NUCLEOTIDE SEQUENCE [LARGE SCALE GENOMIC DNA]</scope>
    <source>
        <strain evidence="2">NAU3</strain>
        <tissue evidence="2">Gut</tissue>
    </source>
</reference>